<dbReference type="CDD" id="cd19433">
    <property type="entry name" value="lipocalin_CpcS-CpeS"/>
    <property type="match status" value="1"/>
</dbReference>
<dbReference type="HAMAP" id="MF_01459">
    <property type="entry name" value="Chrphore_lyase_CpxS"/>
    <property type="match status" value="1"/>
</dbReference>
<keyword evidence="2 3" id="KW-0456">Lyase</keyword>
<gene>
    <name evidence="3" type="primary">cpcS</name>
    <name evidence="4" type="ORF">NJ959_07115</name>
</gene>
<dbReference type="GO" id="GO:0016829">
    <property type="term" value="F:lyase activity"/>
    <property type="evidence" value="ECO:0007669"/>
    <property type="project" value="UniProtKB-KW"/>
</dbReference>
<comment type="caution">
    <text evidence="4">The sequence shown here is derived from an EMBL/GenBank/DDBJ whole genome shotgun (WGS) entry which is preliminary data.</text>
</comment>
<dbReference type="EC" id="4.-.-.-" evidence="3"/>
<dbReference type="Gene3D" id="2.40.128.20">
    <property type="match status" value="1"/>
</dbReference>
<accession>A0AAE3GQY7</accession>
<evidence type="ECO:0000313" key="5">
    <source>
        <dbReference type="Proteomes" id="UP001204953"/>
    </source>
</evidence>
<evidence type="ECO:0000256" key="1">
    <source>
        <dbReference type="ARBA" id="ARBA00010681"/>
    </source>
</evidence>
<name>A0AAE3GQY7_9CYAN</name>
<evidence type="ECO:0000256" key="2">
    <source>
        <dbReference type="ARBA" id="ARBA00023239"/>
    </source>
</evidence>
<organism evidence="4 5">
    <name type="scientific">Limnofasciculus baicalensis BBK-W-15</name>
    <dbReference type="NCBI Taxonomy" id="2699891"/>
    <lineage>
        <taxon>Bacteria</taxon>
        <taxon>Bacillati</taxon>
        <taxon>Cyanobacteriota</taxon>
        <taxon>Cyanophyceae</taxon>
        <taxon>Coleofasciculales</taxon>
        <taxon>Coleofasciculaceae</taxon>
        <taxon>Limnofasciculus</taxon>
        <taxon>Limnofasciculus baicalensis</taxon>
    </lineage>
</organism>
<dbReference type="InterPro" id="IPR018536">
    <property type="entry name" value="CpcS/CpeS"/>
</dbReference>
<protein>
    <recommendedName>
        <fullName evidence="3">Chromophore lyase CpcS/CpeS</fullName>
        <ecNumber evidence="3">4.-.-.-</ecNumber>
    </recommendedName>
</protein>
<proteinExistence type="inferred from homology"/>
<reference evidence="4" key="1">
    <citation type="submission" date="2022-06" db="EMBL/GenBank/DDBJ databases">
        <title>New cyanobacteria of genus Symplocastrum in benthos of Lake Baikal.</title>
        <authorList>
            <person name="Sorokovikova E."/>
            <person name="Tikhonova I."/>
            <person name="Krasnopeev A."/>
            <person name="Evseev P."/>
            <person name="Gladkikh A."/>
            <person name="Belykh O."/>
        </authorList>
    </citation>
    <scope>NUCLEOTIDE SEQUENCE</scope>
    <source>
        <strain evidence="4">BBK-W-15</strain>
    </source>
</reference>
<dbReference type="Pfam" id="PF09367">
    <property type="entry name" value="CpeS"/>
    <property type="match status" value="1"/>
</dbReference>
<dbReference type="EMBL" id="JAMZMM010000045">
    <property type="protein sequence ID" value="MCP2728243.1"/>
    <property type="molecule type" value="Genomic_DNA"/>
</dbReference>
<dbReference type="AlphaFoldDB" id="A0AAE3GQY7"/>
<dbReference type="Proteomes" id="UP001204953">
    <property type="component" value="Unassembled WGS sequence"/>
</dbReference>
<evidence type="ECO:0000313" key="4">
    <source>
        <dbReference type="EMBL" id="MCP2728243.1"/>
    </source>
</evidence>
<dbReference type="InterPro" id="IPR012674">
    <property type="entry name" value="Calycin"/>
</dbReference>
<comment type="similarity">
    <text evidence="1 3">Belongs to the CpcS/CpeS biliprotein lyase family.</text>
</comment>
<comment type="function">
    <text evidence="3">Covalently attaches a chromophore to Cys residue(s) of phycobiliproteins.</text>
</comment>
<sequence>MAHLQPPMTMMDFFRKSEGIWFTQRAVHHFDLTADESGESNLFVTVIEKDDPRVEKVCAQQGIDPANATGGATFHWQPVLDFSEPNPNYAAVLIDIPNRDNNSRGKMIRDRGYVEGIPVVSRYDFAPDGVLTIETDYDNNQGQERCWFITDDFRVRVSNVRMMNGVNLIAYCSERRCVTPEMLAQMTQQNLARAF</sequence>
<evidence type="ECO:0000256" key="3">
    <source>
        <dbReference type="HAMAP-Rule" id="MF_01459"/>
    </source>
</evidence>
<dbReference type="GO" id="GO:0017006">
    <property type="term" value="P:protein-tetrapyrrole linkage"/>
    <property type="evidence" value="ECO:0007669"/>
    <property type="project" value="UniProtKB-UniRule"/>
</dbReference>
<keyword evidence="5" id="KW-1185">Reference proteome</keyword>
<dbReference type="RefSeq" id="WP_254011045.1">
    <property type="nucleotide sequence ID" value="NZ_JAMZMM010000045.1"/>
</dbReference>